<dbReference type="STRING" id="188477.A0A3S1C0S5"/>
<dbReference type="Gene3D" id="1.20.900.10">
    <property type="entry name" value="Dbl homology (DH) domain"/>
    <property type="match status" value="1"/>
</dbReference>
<dbReference type="CDD" id="cd00160">
    <property type="entry name" value="RhoGEF"/>
    <property type="match status" value="1"/>
</dbReference>
<evidence type="ECO:0000256" key="2">
    <source>
        <dbReference type="ARBA" id="ARBA00022490"/>
    </source>
</evidence>
<dbReference type="InterPro" id="IPR000219">
    <property type="entry name" value="DH_dom"/>
</dbReference>
<dbReference type="Pfam" id="PF00621">
    <property type="entry name" value="RhoGEF"/>
    <property type="match status" value="1"/>
</dbReference>
<evidence type="ECO:0000313" key="6">
    <source>
        <dbReference type="Proteomes" id="UP000271974"/>
    </source>
</evidence>
<dbReference type="SUPFAM" id="SSF48065">
    <property type="entry name" value="DBL homology domain (DH-domain)"/>
    <property type="match status" value="1"/>
</dbReference>
<sequence>MRIMVHTLEDGGLHSEKQSCLHCSAYTSDGKGLGLGVHLHQSLSDSGLSSVAACKKCDLRRRERKETIQELAETEKRYGRDLNILKEEFYRPMKSTSMLTIDQLDAIFANLEELIHAHKQFMSKLTAALVTAVHKHDEDLCTINVGTVFLQASSMFLAYENYCISQGQASLLLDQLIKEKELLRVFLQVAQNENPKLRRMHLKSFLMVPVQRVMKYPLLLSRLYKVTPFYHGDKTNIKQAQENIEDILEQINAKTHMPGGLRKRGFDLHGYSLSDKIEVNRVAIDALGWSKQNVCDVVNSRLWYGQLSEQSGWGSRKAGGGAKNVKFSLVHAVLLTHGRPTDCSTPQFPLSPRDSKPVQQVAMVLVKEKAGRFHVVKEPLLMDRCVVTADSEYDNLFEVHEQGRETYLFKGERSKETTLWTKHLKTLCKNLGYWRRRRNGVPNIMLRAT</sequence>
<dbReference type="GO" id="GO:0035025">
    <property type="term" value="P:positive regulation of Rho protein signal transduction"/>
    <property type="evidence" value="ECO:0007669"/>
    <property type="project" value="TreeGrafter"/>
</dbReference>
<evidence type="ECO:0000313" key="5">
    <source>
        <dbReference type="EMBL" id="RUS79828.1"/>
    </source>
</evidence>
<feature type="coiled-coil region" evidence="3">
    <location>
        <begin position="230"/>
        <end position="257"/>
    </location>
</feature>
<dbReference type="EMBL" id="RQTK01000426">
    <property type="protein sequence ID" value="RUS79828.1"/>
    <property type="molecule type" value="Genomic_DNA"/>
</dbReference>
<comment type="subcellular location">
    <subcellularLocation>
        <location evidence="1">Cytoplasm</location>
    </subcellularLocation>
</comment>
<dbReference type="SMART" id="SM00325">
    <property type="entry name" value="RhoGEF"/>
    <property type="match status" value="1"/>
</dbReference>
<organism evidence="5 6">
    <name type="scientific">Elysia chlorotica</name>
    <name type="common">Eastern emerald elysia</name>
    <name type="synonym">Sea slug</name>
    <dbReference type="NCBI Taxonomy" id="188477"/>
    <lineage>
        <taxon>Eukaryota</taxon>
        <taxon>Metazoa</taxon>
        <taxon>Spiralia</taxon>
        <taxon>Lophotrochozoa</taxon>
        <taxon>Mollusca</taxon>
        <taxon>Gastropoda</taxon>
        <taxon>Heterobranchia</taxon>
        <taxon>Euthyneura</taxon>
        <taxon>Panpulmonata</taxon>
        <taxon>Sacoglossa</taxon>
        <taxon>Placobranchoidea</taxon>
        <taxon>Plakobranchidae</taxon>
        <taxon>Elysia</taxon>
    </lineage>
</organism>
<evidence type="ECO:0000259" key="4">
    <source>
        <dbReference type="PROSITE" id="PS50010"/>
    </source>
</evidence>
<accession>A0A3S1C0S5</accession>
<dbReference type="Proteomes" id="UP000271974">
    <property type="component" value="Unassembled WGS sequence"/>
</dbReference>
<proteinExistence type="predicted"/>
<dbReference type="InterPro" id="IPR051480">
    <property type="entry name" value="Endocytic_GEF_Adapter"/>
</dbReference>
<comment type="caution">
    <text evidence="5">The sequence shown here is derived from an EMBL/GenBank/DDBJ whole genome shotgun (WGS) entry which is preliminary data.</text>
</comment>
<dbReference type="GO" id="GO:0005737">
    <property type="term" value="C:cytoplasm"/>
    <property type="evidence" value="ECO:0007669"/>
    <property type="project" value="UniProtKB-SubCell"/>
</dbReference>
<dbReference type="PROSITE" id="PS50010">
    <property type="entry name" value="DH_2"/>
    <property type="match status" value="1"/>
</dbReference>
<dbReference type="PANTHER" id="PTHR46006">
    <property type="entry name" value="RHO GUANINE NUCLEOTIDE EXCHANGE FACTOR AT 64C, ISOFORM A"/>
    <property type="match status" value="1"/>
</dbReference>
<dbReference type="AlphaFoldDB" id="A0A3S1C0S5"/>
<keyword evidence="3" id="KW-0175">Coiled coil</keyword>
<keyword evidence="6" id="KW-1185">Reference proteome</keyword>
<dbReference type="PANTHER" id="PTHR46006:SF5">
    <property type="entry name" value="DH DOMAIN-CONTAINING PROTEIN"/>
    <property type="match status" value="1"/>
</dbReference>
<protein>
    <recommendedName>
        <fullName evidence="4">DH domain-containing protein</fullName>
    </recommendedName>
</protein>
<dbReference type="OrthoDB" id="2015333at2759"/>
<name>A0A3S1C0S5_ELYCH</name>
<feature type="domain" description="DH" evidence="4">
    <location>
        <begin position="63"/>
        <end position="254"/>
    </location>
</feature>
<reference evidence="5 6" key="1">
    <citation type="submission" date="2019-01" db="EMBL/GenBank/DDBJ databases">
        <title>A draft genome assembly of the solar-powered sea slug Elysia chlorotica.</title>
        <authorList>
            <person name="Cai H."/>
            <person name="Li Q."/>
            <person name="Fang X."/>
            <person name="Li J."/>
            <person name="Curtis N.E."/>
            <person name="Altenburger A."/>
            <person name="Shibata T."/>
            <person name="Feng M."/>
            <person name="Maeda T."/>
            <person name="Schwartz J.A."/>
            <person name="Shigenobu S."/>
            <person name="Lundholm N."/>
            <person name="Nishiyama T."/>
            <person name="Yang H."/>
            <person name="Hasebe M."/>
            <person name="Li S."/>
            <person name="Pierce S.K."/>
            <person name="Wang J."/>
        </authorList>
    </citation>
    <scope>NUCLEOTIDE SEQUENCE [LARGE SCALE GENOMIC DNA]</scope>
    <source>
        <strain evidence="5">EC2010</strain>
        <tissue evidence="5">Whole organism of an adult</tissue>
    </source>
</reference>
<evidence type="ECO:0000256" key="1">
    <source>
        <dbReference type="ARBA" id="ARBA00004496"/>
    </source>
</evidence>
<evidence type="ECO:0000256" key="3">
    <source>
        <dbReference type="SAM" id="Coils"/>
    </source>
</evidence>
<keyword evidence="2" id="KW-0963">Cytoplasm</keyword>
<dbReference type="InterPro" id="IPR035899">
    <property type="entry name" value="DBL_dom_sf"/>
</dbReference>
<gene>
    <name evidence="5" type="ORF">EGW08_012427</name>
</gene>
<dbReference type="GO" id="GO:0005085">
    <property type="term" value="F:guanyl-nucleotide exchange factor activity"/>
    <property type="evidence" value="ECO:0007669"/>
    <property type="project" value="InterPro"/>
</dbReference>